<keyword evidence="1" id="KW-1133">Transmembrane helix</keyword>
<evidence type="ECO:0000256" key="1">
    <source>
        <dbReference type="SAM" id="Phobius"/>
    </source>
</evidence>
<evidence type="ECO:0000313" key="2">
    <source>
        <dbReference type="EMBL" id="KAK2944815.1"/>
    </source>
</evidence>
<gene>
    <name evidence="2" type="ORF">BLNAU_20288</name>
</gene>
<name>A0ABQ9X3D6_9EUKA</name>
<keyword evidence="3" id="KW-1185">Reference proteome</keyword>
<dbReference type="EMBL" id="JARBJD010000284">
    <property type="protein sequence ID" value="KAK2944815.1"/>
    <property type="molecule type" value="Genomic_DNA"/>
</dbReference>
<sequence length="199" mass="21814">MFRVQEYRIPSIAIGINHPATSEENTGPSLNHLLITSSADIYLSSSTPNCIHLLTSTWIDSTIRLTSKDVTVIGSEQTIITTVSRNQLADNHRNQCDSDSSANCASSSVFSIQNTTLSLASLTFDLISGIVFFVLFILPFRTTKPGFLVCVLSELEFSCFSQIGDLPCGCSCLAVQTCSVHFWLRISLLSHCFTLHAQE</sequence>
<keyword evidence="1" id="KW-0472">Membrane</keyword>
<feature type="transmembrane region" description="Helical" evidence="1">
    <location>
        <begin position="117"/>
        <end position="138"/>
    </location>
</feature>
<organism evidence="2 3">
    <name type="scientific">Blattamonas nauphoetae</name>
    <dbReference type="NCBI Taxonomy" id="2049346"/>
    <lineage>
        <taxon>Eukaryota</taxon>
        <taxon>Metamonada</taxon>
        <taxon>Preaxostyla</taxon>
        <taxon>Oxymonadida</taxon>
        <taxon>Blattamonas</taxon>
    </lineage>
</organism>
<keyword evidence="1" id="KW-0812">Transmembrane</keyword>
<comment type="caution">
    <text evidence="2">The sequence shown here is derived from an EMBL/GenBank/DDBJ whole genome shotgun (WGS) entry which is preliminary data.</text>
</comment>
<evidence type="ECO:0000313" key="3">
    <source>
        <dbReference type="Proteomes" id="UP001281761"/>
    </source>
</evidence>
<proteinExistence type="predicted"/>
<protein>
    <submittedName>
        <fullName evidence="2">Uncharacterized protein</fullName>
    </submittedName>
</protein>
<reference evidence="2 3" key="1">
    <citation type="journal article" date="2022" name="bioRxiv">
        <title>Genomics of Preaxostyla Flagellates Illuminates Evolutionary Transitions and the Path Towards Mitochondrial Loss.</title>
        <authorList>
            <person name="Novak L.V.F."/>
            <person name="Treitli S.C."/>
            <person name="Pyrih J."/>
            <person name="Halakuc P."/>
            <person name="Pipaliya S.V."/>
            <person name="Vacek V."/>
            <person name="Brzon O."/>
            <person name="Soukal P."/>
            <person name="Eme L."/>
            <person name="Dacks J.B."/>
            <person name="Karnkowska A."/>
            <person name="Elias M."/>
            <person name="Hampl V."/>
        </authorList>
    </citation>
    <scope>NUCLEOTIDE SEQUENCE [LARGE SCALE GENOMIC DNA]</scope>
    <source>
        <strain evidence="2">NAU3</strain>
        <tissue evidence="2">Gut</tissue>
    </source>
</reference>
<accession>A0ABQ9X3D6</accession>
<dbReference type="Proteomes" id="UP001281761">
    <property type="component" value="Unassembled WGS sequence"/>
</dbReference>